<keyword evidence="2" id="KW-1277">Toxin-antitoxin system</keyword>
<dbReference type="InterPro" id="IPR038570">
    <property type="entry name" value="HicA_sf"/>
</dbReference>
<accession>A0A845FXX2</accession>
<protein>
    <submittedName>
        <fullName evidence="8">Addiction module toxin, HicA family</fullName>
    </submittedName>
</protein>
<gene>
    <name evidence="8" type="ORF">GTP91_07010</name>
</gene>
<keyword evidence="6" id="KW-0694">RNA-binding</keyword>
<dbReference type="RefSeq" id="WP_161096124.1">
    <property type="nucleotide sequence ID" value="NZ_WWCW01000014.1"/>
</dbReference>
<comment type="similarity">
    <text evidence="1">Belongs to the HicA mRNA interferase family.</text>
</comment>
<dbReference type="Gene3D" id="3.30.920.30">
    <property type="entry name" value="Hypothetical protein"/>
    <property type="match status" value="1"/>
</dbReference>
<evidence type="ECO:0000256" key="4">
    <source>
        <dbReference type="ARBA" id="ARBA00022759"/>
    </source>
</evidence>
<dbReference type="InterPro" id="IPR012933">
    <property type="entry name" value="HicA_mRNA_interferase"/>
</dbReference>
<evidence type="ECO:0000256" key="2">
    <source>
        <dbReference type="ARBA" id="ARBA00022649"/>
    </source>
</evidence>
<dbReference type="SUPFAM" id="SSF54786">
    <property type="entry name" value="YcfA/nrd intein domain"/>
    <property type="match status" value="1"/>
</dbReference>
<evidence type="ECO:0000256" key="5">
    <source>
        <dbReference type="ARBA" id="ARBA00022801"/>
    </source>
</evidence>
<evidence type="ECO:0000313" key="9">
    <source>
        <dbReference type="Proteomes" id="UP000470302"/>
    </source>
</evidence>
<dbReference type="AlphaFoldDB" id="A0A845FXX2"/>
<evidence type="ECO:0000256" key="3">
    <source>
        <dbReference type="ARBA" id="ARBA00022722"/>
    </source>
</evidence>
<proteinExistence type="inferred from homology"/>
<dbReference type="Proteomes" id="UP000470302">
    <property type="component" value="Unassembled WGS sequence"/>
</dbReference>
<keyword evidence="4" id="KW-0255">Endonuclease</keyword>
<dbReference type="Pfam" id="PF07927">
    <property type="entry name" value="HicA_toxin"/>
    <property type="match status" value="1"/>
</dbReference>
<comment type="caution">
    <text evidence="8">The sequence shown here is derived from an EMBL/GenBank/DDBJ whole genome shotgun (WGS) entry which is preliminary data.</text>
</comment>
<dbReference type="GO" id="GO:0004519">
    <property type="term" value="F:endonuclease activity"/>
    <property type="evidence" value="ECO:0007669"/>
    <property type="project" value="UniProtKB-KW"/>
</dbReference>
<keyword evidence="7" id="KW-0346">Stress response</keyword>
<organism evidence="8 9">
    <name type="scientific">Duganella vulcania</name>
    <dbReference type="NCBI Taxonomy" id="2692166"/>
    <lineage>
        <taxon>Bacteria</taxon>
        <taxon>Pseudomonadati</taxon>
        <taxon>Pseudomonadota</taxon>
        <taxon>Betaproteobacteria</taxon>
        <taxon>Burkholderiales</taxon>
        <taxon>Oxalobacteraceae</taxon>
        <taxon>Telluria group</taxon>
        <taxon>Duganella</taxon>
    </lineage>
</organism>
<evidence type="ECO:0000256" key="6">
    <source>
        <dbReference type="ARBA" id="ARBA00022884"/>
    </source>
</evidence>
<sequence>MKQREFVRWLKQFGATFEDGTNHVKVKLNGKTSFLPRHPAKELKTGLVEAVKKQLNLK</sequence>
<dbReference type="GO" id="GO:0003729">
    <property type="term" value="F:mRNA binding"/>
    <property type="evidence" value="ECO:0007669"/>
    <property type="project" value="InterPro"/>
</dbReference>
<keyword evidence="3" id="KW-0540">Nuclease</keyword>
<evidence type="ECO:0000256" key="1">
    <source>
        <dbReference type="ARBA" id="ARBA00006620"/>
    </source>
</evidence>
<keyword evidence="5" id="KW-0378">Hydrolase</keyword>
<evidence type="ECO:0000313" key="8">
    <source>
        <dbReference type="EMBL" id="MYM86934.1"/>
    </source>
</evidence>
<dbReference type="GO" id="GO:0016787">
    <property type="term" value="F:hydrolase activity"/>
    <property type="evidence" value="ECO:0007669"/>
    <property type="project" value="UniProtKB-KW"/>
</dbReference>
<reference evidence="8 9" key="1">
    <citation type="submission" date="2020-01" db="EMBL/GenBank/DDBJ databases">
        <title>Novel species isolated from a subtropical stream in China.</title>
        <authorList>
            <person name="Lu H."/>
        </authorList>
    </citation>
    <scope>NUCLEOTIDE SEQUENCE [LARGE SCALE GENOMIC DNA]</scope>
    <source>
        <strain evidence="8 9">FT82W</strain>
    </source>
</reference>
<name>A0A845FXX2_9BURK</name>
<evidence type="ECO:0000256" key="7">
    <source>
        <dbReference type="ARBA" id="ARBA00023016"/>
    </source>
</evidence>
<dbReference type="EMBL" id="WWCW01000014">
    <property type="protein sequence ID" value="MYM86934.1"/>
    <property type="molecule type" value="Genomic_DNA"/>
</dbReference>